<evidence type="ECO:0000313" key="2">
    <source>
        <dbReference type="EMBL" id="QEM82814.1"/>
    </source>
</evidence>
<protein>
    <submittedName>
        <fullName evidence="2">DUF192 domain-containing protein</fullName>
    </submittedName>
</protein>
<keyword evidence="3" id="KW-1185">Reference proteome</keyword>
<keyword evidence="1" id="KW-0732">Signal</keyword>
<reference evidence="2" key="1">
    <citation type="submission" date="2021-02" db="EMBL/GenBank/DDBJ databases">
        <title>Strain Y2R2, a novel species of the genus Halomonas.</title>
        <authorList>
            <person name="Huang H."/>
        </authorList>
    </citation>
    <scope>NUCLEOTIDE SEQUENCE</scope>
    <source>
        <strain evidence="2">Y2R2</strain>
    </source>
</reference>
<dbReference type="PROSITE" id="PS51318">
    <property type="entry name" value="TAT"/>
    <property type="match status" value="1"/>
</dbReference>
<gene>
    <name evidence="2" type="ORF">E4T21_15635</name>
</gene>
<evidence type="ECO:0000313" key="3">
    <source>
        <dbReference type="Proteomes" id="UP000324285"/>
    </source>
</evidence>
<dbReference type="Proteomes" id="UP000324285">
    <property type="component" value="Chromosome"/>
</dbReference>
<dbReference type="Pfam" id="PF02643">
    <property type="entry name" value="DUF192"/>
    <property type="match status" value="1"/>
</dbReference>
<feature type="signal peptide" evidence="1">
    <location>
        <begin position="1"/>
        <end position="29"/>
    </location>
</feature>
<name>A0A5C1NHQ4_9GAMM</name>
<accession>A0A5C1NHQ4</accession>
<dbReference type="Gene3D" id="2.60.120.1140">
    <property type="entry name" value="Protein of unknown function DUF192"/>
    <property type="match status" value="1"/>
</dbReference>
<dbReference type="AlphaFoldDB" id="A0A5C1NHQ4"/>
<dbReference type="OrthoDB" id="5526466at2"/>
<dbReference type="EMBL" id="CP038437">
    <property type="protein sequence ID" value="QEM82814.1"/>
    <property type="molecule type" value="Genomic_DNA"/>
</dbReference>
<dbReference type="KEGG" id="hbh:E4T21_15635"/>
<feature type="chain" id="PRO_5022718866" evidence="1">
    <location>
        <begin position="30"/>
        <end position="171"/>
    </location>
</feature>
<dbReference type="RefSeq" id="WP_149285936.1">
    <property type="nucleotide sequence ID" value="NZ_CP038437.2"/>
</dbReference>
<dbReference type="PANTHER" id="PTHR37953:SF1">
    <property type="entry name" value="UPF0127 PROTEIN MJ1496"/>
    <property type="match status" value="1"/>
</dbReference>
<organism evidence="2 3">
    <name type="scientific">Halomonas binhaiensis</name>
    <dbReference type="NCBI Taxonomy" id="2562282"/>
    <lineage>
        <taxon>Bacteria</taxon>
        <taxon>Pseudomonadati</taxon>
        <taxon>Pseudomonadota</taxon>
        <taxon>Gammaproteobacteria</taxon>
        <taxon>Oceanospirillales</taxon>
        <taxon>Halomonadaceae</taxon>
        <taxon>Halomonas</taxon>
    </lineage>
</organism>
<sequence length="171" mass="18567">MSLSRRHFLQGLSLAPLALSVNWASAAFAEDMQTVPLVIHGGQGPTRFDVEVADDDPERNRGLMERTVLAADGGMLFLYDRPVFNGFWMYRTLLPLDIAFIDEQGHILEIQHMQPCLGQASSCPATQPREAYLAALEVNAGTFDKLGIRVGDCVTWPGSTGTCEGPAGQSS</sequence>
<proteinExistence type="predicted"/>
<dbReference type="PANTHER" id="PTHR37953">
    <property type="entry name" value="UPF0127 PROTEIN MJ1496"/>
    <property type="match status" value="1"/>
</dbReference>
<dbReference type="InterPro" id="IPR003795">
    <property type="entry name" value="DUF192"/>
</dbReference>
<evidence type="ECO:0000256" key="1">
    <source>
        <dbReference type="SAM" id="SignalP"/>
    </source>
</evidence>
<dbReference type="InterPro" id="IPR006311">
    <property type="entry name" value="TAT_signal"/>
</dbReference>
<dbReference type="InterPro" id="IPR038695">
    <property type="entry name" value="Saro_0823-like_sf"/>
</dbReference>